<dbReference type="SUPFAM" id="SSF46785">
    <property type="entry name" value="Winged helix' DNA-binding domain"/>
    <property type="match status" value="1"/>
</dbReference>
<dbReference type="PRINTS" id="PR00598">
    <property type="entry name" value="HTHMARR"/>
</dbReference>
<feature type="domain" description="HTH marR-type" evidence="1">
    <location>
        <begin position="21"/>
        <end position="153"/>
    </location>
</feature>
<evidence type="ECO:0000259" key="1">
    <source>
        <dbReference type="PROSITE" id="PS50995"/>
    </source>
</evidence>
<protein>
    <recommendedName>
        <fullName evidence="1">HTH marR-type domain-containing protein</fullName>
    </recommendedName>
</protein>
<organism evidence="2 3">
    <name type="scientific">Alteromonas lipolytica</name>
    <dbReference type="NCBI Taxonomy" id="1856405"/>
    <lineage>
        <taxon>Bacteria</taxon>
        <taxon>Pseudomonadati</taxon>
        <taxon>Pseudomonadota</taxon>
        <taxon>Gammaproteobacteria</taxon>
        <taxon>Alteromonadales</taxon>
        <taxon>Alteromonadaceae</taxon>
        <taxon>Alteromonas/Salinimonas group</taxon>
        <taxon>Alteromonas</taxon>
    </lineage>
</organism>
<dbReference type="EMBL" id="MJIC01000015">
    <property type="protein sequence ID" value="OFI33490.1"/>
    <property type="molecule type" value="Genomic_DNA"/>
</dbReference>
<dbReference type="InterPro" id="IPR039422">
    <property type="entry name" value="MarR/SlyA-like"/>
</dbReference>
<dbReference type="Pfam" id="PF12802">
    <property type="entry name" value="MarR_2"/>
    <property type="match status" value="1"/>
</dbReference>
<dbReference type="Gene3D" id="1.10.10.10">
    <property type="entry name" value="Winged helix-like DNA-binding domain superfamily/Winged helix DNA-binding domain"/>
    <property type="match status" value="1"/>
</dbReference>
<dbReference type="GO" id="GO:0003700">
    <property type="term" value="F:DNA-binding transcription factor activity"/>
    <property type="evidence" value="ECO:0007669"/>
    <property type="project" value="InterPro"/>
</dbReference>
<dbReference type="PANTHER" id="PTHR33164">
    <property type="entry name" value="TRANSCRIPTIONAL REGULATOR, MARR FAMILY"/>
    <property type="match status" value="1"/>
</dbReference>
<dbReference type="InterPro" id="IPR036388">
    <property type="entry name" value="WH-like_DNA-bd_sf"/>
</dbReference>
<keyword evidence="3" id="KW-1185">Reference proteome</keyword>
<dbReference type="GO" id="GO:0006950">
    <property type="term" value="P:response to stress"/>
    <property type="evidence" value="ECO:0007669"/>
    <property type="project" value="TreeGrafter"/>
</dbReference>
<sequence>MKRAKGITVTREESIELGRLGDYIGFRMRRVQNHLVKAFEAATTEYNLRTGLFSALALISANPGISQNQICKITNLDKSSAVQIIDILEEKGHAVRKPSKIDRRRHALYTTPAGEEFLDLLFARLKETEATALAQLSESELNLLKALLDRIFTVLK</sequence>
<accession>A0A1E8FC48</accession>
<reference evidence="2 3" key="1">
    <citation type="submission" date="2016-09" db="EMBL/GenBank/DDBJ databases">
        <title>Alteromonas lipolytica, a new species isolated from sea water.</title>
        <authorList>
            <person name="Wu Y.-H."/>
            <person name="Cheng H."/>
            <person name="Xu X.-W."/>
        </authorList>
    </citation>
    <scope>NUCLEOTIDE SEQUENCE [LARGE SCALE GENOMIC DNA]</scope>
    <source>
        <strain evidence="2 3">JW12</strain>
    </source>
</reference>
<proteinExistence type="predicted"/>
<dbReference type="InterPro" id="IPR000835">
    <property type="entry name" value="HTH_MarR-typ"/>
</dbReference>
<dbReference type="InterPro" id="IPR036390">
    <property type="entry name" value="WH_DNA-bd_sf"/>
</dbReference>
<dbReference type="AlphaFoldDB" id="A0A1E8FC48"/>
<name>A0A1E8FC48_9ALTE</name>
<dbReference type="PROSITE" id="PS50995">
    <property type="entry name" value="HTH_MARR_2"/>
    <property type="match status" value="1"/>
</dbReference>
<dbReference type="Proteomes" id="UP000176037">
    <property type="component" value="Unassembled WGS sequence"/>
</dbReference>
<evidence type="ECO:0000313" key="2">
    <source>
        <dbReference type="EMBL" id="OFI33490.1"/>
    </source>
</evidence>
<evidence type="ECO:0000313" key="3">
    <source>
        <dbReference type="Proteomes" id="UP000176037"/>
    </source>
</evidence>
<gene>
    <name evidence="2" type="ORF">BFC17_04310</name>
</gene>
<dbReference type="PANTHER" id="PTHR33164:SF89">
    <property type="entry name" value="MARR FAMILY REGULATORY PROTEIN"/>
    <property type="match status" value="1"/>
</dbReference>
<dbReference type="SMART" id="SM00347">
    <property type="entry name" value="HTH_MARR"/>
    <property type="match status" value="1"/>
</dbReference>
<dbReference type="STRING" id="1856405.BFC17_04310"/>
<comment type="caution">
    <text evidence="2">The sequence shown here is derived from an EMBL/GenBank/DDBJ whole genome shotgun (WGS) entry which is preliminary data.</text>
</comment>